<keyword evidence="2" id="KW-1185">Reference proteome</keyword>
<dbReference type="SUPFAM" id="SSF52540">
    <property type="entry name" value="P-loop containing nucleoside triphosphate hydrolases"/>
    <property type="match status" value="1"/>
</dbReference>
<dbReference type="EMBL" id="MVBO01000012">
    <property type="protein sequence ID" value="OZJ05641.1"/>
    <property type="molecule type" value="Genomic_DNA"/>
</dbReference>
<dbReference type="Pfam" id="PF17784">
    <property type="entry name" value="Sulfotransfer_4"/>
    <property type="match status" value="2"/>
</dbReference>
<dbReference type="InterPro" id="IPR027417">
    <property type="entry name" value="P-loop_NTPase"/>
</dbReference>
<protein>
    <recommendedName>
        <fullName evidence="3">Sulfotransferase domain-containing protein</fullName>
    </recommendedName>
</protein>
<comment type="caution">
    <text evidence="1">The sequence shown here is derived from an EMBL/GenBank/DDBJ whole genome shotgun (WGS) entry which is preliminary data.</text>
</comment>
<evidence type="ECO:0000313" key="1">
    <source>
        <dbReference type="EMBL" id="OZJ05641.1"/>
    </source>
</evidence>
<dbReference type="Proteomes" id="UP000242875">
    <property type="component" value="Unassembled WGS sequence"/>
</dbReference>
<dbReference type="PANTHER" id="PTHR36978">
    <property type="entry name" value="P-LOOP CONTAINING NUCLEOTIDE TRIPHOSPHATE HYDROLASE"/>
    <property type="match status" value="1"/>
</dbReference>
<evidence type="ECO:0008006" key="3">
    <source>
        <dbReference type="Google" id="ProtNLM"/>
    </source>
</evidence>
<dbReference type="InterPro" id="IPR040632">
    <property type="entry name" value="Sulfotransfer_4"/>
</dbReference>
<accession>A0A261Y4W5</accession>
<evidence type="ECO:0000313" key="2">
    <source>
        <dbReference type="Proteomes" id="UP000242875"/>
    </source>
</evidence>
<reference evidence="1 2" key="1">
    <citation type="journal article" date="2017" name="Mycologia">
        <title>Bifiguratus adelaidae, gen. et sp. nov., a new member of Mucoromycotina in endophytic and soil-dwelling habitats.</title>
        <authorList>
            <person name="Torres-Cruz T.J."/>
            <person name="Billingsley Tobias T.L."/>
            <person name="Almatruk M."/>
            <person name="Hesse C."/>
            <person name="Kuske C.R."/>
            <person name="Desiro A."/>
            <person name="Benucci G.M."/>
            <person name="Bonito G."/>
            <person name="Stajich J.E."/>
            <person name="Dunlap C."/>
            <person name="Arnold A.E."/>
            <person name="Porras-Alfaro A."/>
        </authorList>
    </citation>
    <scope>NUCLEOTIDE SEQUENCE [LARGE SCALE GENOMIC DNA]</scope>
    <source>
        <strain evidence="1 2">AZ0501</strain>
    </source>
</reference>
<dbReference type="PANTHER" id="PTHR36978:SF4">
    <property type="entry name" value="P-LOOP CONTAINING NUCLEOSIDE TRIPHOSPHATE HYDROLASE PROTEIN"/>
    <property type="match status" value="1"/>
</dbReference>
<dbReference type="OrthoDB" id="408152at2759"/>
<sequence>MSGRRKVFCIGLNKTGTTSLGDALASLGYRRSGWHDYTSRRLMHQWLCGDIEAMARYAAQYDVLEDFPWPLVYREMADQFPDALFILSVRQSEEAWLSSVSRHTARRKWIGHKIIYGSYDTHNNHHSYLDVYRGHLESVKAYFADKPDRLLRLSIDETTEWKEICTFIGVPDIPTRPFPRSNSASAQHDLLGLTGLVDRLFHVVELFVMGLVLPQHILKAIEPEEKHG</sequence>
<dbReference type="AlphaFoldDB" id="A0A261Y4W5"/>
<name>A0A261Y4W5_9FUNG</name>
<gene>
    <name evidence="1" type="ORF">BZG36_01499</name>
</gene>
<proteinExistence type="predicted"/>
<organism evidence="1 2">
    <name type="scientific">Bifiguratus adelaidae</name>
    <dbReference type="NCBI Taxonomy" id="1938954"/>
    <lineage>
        <taxon>Eukaryota</taxon>
        <taxon>Fungi</taxon>
        <taxon>Fungi incertae sedis</taxon>
        <taxon>Mucoromycota</taxon>
        <taxon>Mucoromycotina</taxon>
        <taxon>Endogonomycetes</taxon>
        <taxon>Endogonales</taxon>
        <taxon>Endogonales incertae sedis</taxon>
        <taxon>Bifiguratus</taxon>
    </lineage>
</organism>
<dbReference type="Gene3D" id="3.40.50.300">
    <property type="entry name" value="P-loop containing nucleotide triphosphate hydrolases"/>
    <property type="match status" value="1"/>
</dbReference>